<feature type="transmembrane region" description="Helical" evidence="1">
    <location>
        <begin position="115"/>
        <end position="134"/>
    </location>
</feature>
<gene>
    <name evidence="2" type="ORF">CB5_LOCUS19260</name>
</gene>
<evidence type="ECO:0000256" key="1">
    <source>
        <dbReference type="SAM" id="Phobius"/>
    </source>
</evidence>
<dbReference type="EMBL" id="LR862153">
    <property type="protein sequence ID" value="CAD1836049.1"/>
    <property type="molecule type" value="Genomic_DNA"/>
</dbReference>
<keyword evidence="1" id="KW-0472">Membrane</keyword>
<organism evidence="2">
    <name type="scientific">Ananas comosus var. bracteatus</name>
    <name type="common">red pineapple</name>
    <dbReference type="NCBI Taxonomy" id="296719"/>
    <lineage>
        <taxon>Eukaryota</taxon>
        <taxon>Viridiplantae</taxon>
        <taxon>Streptophyta</taxon>
        <taxon>Embryophyta</taxon>
        <taxon>Tracheophyta</taxon>
        <taxon>Spermatophyta</taxon>
        <taxon>Magnoliopsida</taxon>
        <taxon>Liliopsida</taxon>
        <taxon>Poales</taxon>
        <taxon>Bromeliaceae</taxon>
        <taxon>Bromelioideae</taxon>
        <taxon>Ananas</taxon>
    </lineage>
</organism>
<sequence length="262" mass="29273">MGRRCPLAVLSFCPVRRPVYLLPYSSPSPALLPVPSAIPSACSFSTARRTGGWRCSVGGVGGDFSSTARSRLYGPAWFPPTPTPREAWRSRALSRSLFCFTCLAINTERFRIPIFFAYFLPCGALACVVVEICFRDFLRIICQRFSLAAPVYGIPIGNGGLLSAYVEVEVPRGEIVMGQFVAGARFALLSMRQRRMPPVVLLRDYVLSLVLSLLRGKYKRLRRDCNLLKVYCSSLLAEKEELLSDRREFKDNLLKCLASVKQ</sequence>
<protein>
    <submittedName>
        <fullName evidence="2">Uncharacterized protein</fullName>
    </submittedName>
</protein>
<reference evidence="2" key="1">
    <citation type="submission" date="2020-07" db="EMBL/GenBank/DDBJ databases">
        <authorList>
            <person name="Lin J."/>
        </authorList>
    </citation>
    <scope>NUCLEOTIDE SEQUENCE</scope>
</reference>
<keyword evidence="1" id="KW-1133">Transmembrane helix</keyword>
<evidence type="ECO:0000313" key="2">
    <source>
        <dbReference type="EMBL" id="CAD1836049.1"/>
    </source>
</evidence>
<accession>A0A6V7PYR6</accession>
<name>A0A6V7PYR6_ANACO</name>
<keyword evidence="1" id="KW-0812">Transmembrane</keyword>
<proteinExistence type="predicted"/>
<dbReference type="AlphaFoldDB" id="A0A6V7PYR6"/>